<organism evidence="1 2">
    <name type="scientific">Pangasianodon gigas</name>
    <name type="common">Mekong giant catfish</name>
    <name type="synonym">Pangasius gigas</name>
    <dbReference type="NCBI Taxonomy" id="30993"/>
    <lineage>
        <taxon>Eukaryota</taxon>
        <taxon>Metazoa</taxon>
        <taxon>Chordata</taxon>
        <taxon>Craniata</taxon>
        <taxon>Vertebrata</taxon>
        <taxon>Euteleostomi</taxon>
        <taxon>Actinopterygii</taxon>
        <taxon>Neopterygii</taxon>
        <taxon>Teleostei</taxon>
        <taxon>Ostariophysi</taxon>
        <taxon>Siluriformes</taxon>
        <taxon>Pangasiidae</taxon>
        <taxon>Pangasianodon</taxon>
    </lineage>
</organism>
<evidence type="ECO:0000313" key="1">
    <source>
        <dbReference type="EMBL" id="MCI4385638.1"/>
    </source>
</evidence>
<name>A0ACC5X3N8_PANGG</name>
<sequence length="666" mass="74678">MIRPFHHYSAVFRRLTVTSAPWPTCIAAVSPLSLTSFPNTRASPAKRPLSVVLKRVSMLMDEECVSGAVRPVCNSGSEPSSVLLVCEGHGDQILSVLRAFRDKGTLFDFRIHVQDEILPCHRCVLAACSDFFRTMFEVNMRERDGGSVTLSNLSPQAVRSFLDFAYLGQMEIMEENVDMLFQMASFLQVSALSQACSDFLIQTLDLSNCLHMLAIAEGYGSSHLLHCAAEFVMANFHALSSSPDFLEMPAGILHHCLASDSLNVPDEESALRSLILWTEHDLQFRRSLLPELLSHIRLHHLPPARLEEMGQSEALILNSDECSRAVMTALAQVTEYSGLFPNARPSTISSYIYVHKTEENGEKHHTFFYDVAANHWHQLPSSELADLPGSSITSFGEKLFVFGGCRGKCCRTVRLHIAEPEHEATREAWCYCPVTGKFVEIQAMHCPRTMHVSVSTLHHIYVIGGKTLGMHCLLDVECYDPLGHTWKSVSPLPRRIYFPEAAVCGTIIYTLGSELETSDAFNPSLDCFFRYDTEANQWCQLVAEFGQFFHATLVKAVSIETTLYLCDLSTYKVYSFCPETCVWKSEGTFECAGFNAGAIGVRGKIYILGGDYSPDEITDEVQVYDSRQSEWQEVAPMPCALTEFHCQVISFNHYRDPWRCEPAEKQ</sequence>
<comment type="caution">
    <text evidence="1">The sequence shown here is derived from an EMBL/GenBank/DDBJ whole genome shotgun (WGS) entry which is preliminary data.</text>
</comment>
<evidence type="ECO:0000313" key="2">
    <source>
        <dbReference type="Proteomes" id="UP000829447"/>
    </source>
</evidence>
<keyword evidence="2" id="KW-1185">Reference proteome</keyword>
<accession>A0ACC5X3N8</accession>
<dbReference type="EMBL" id="CM040467">
    <property type="protein sequence ID" value="MCI4385638.1"/>
    <property type="molecule type" value="Genomic_DNA"/>
</dbReference>
<gene>
    <name evidence="1" type="ORF">PGIGA_G00052920</name>
</gene>
<dbReference type="Proteomes" id="UP000829447">
    <property type="component" value="Linkage Group LG14"/>
</dbReference>
<reference evidence="1 2" key="1">
    <citation type="journal article" date="2022" name="bioRxiv">
        <title>An ancient truncated duplication of the anti-Mullerian hormone receptor type 2 gene is a potential conserved master sex determinant in the Pangasiidae catfish family.</title>
        <authorList>
            <person name="Wen M."/>
            <person name="Pan Q."/>
            <person name="Jouanno E."/>
            <person name="Montfort J."/>
            <person name="Zahm M."/>
            <person name="Cabau C."/>
            <person name="Klopp C."/>
            <person name="Iampietro C."/>
            <person name="Roques C."/>
            <person name="Bouchez O."/>
            <person name="Castinel A."/>
            <person name="Donnadieu C."/>
            <person name="Parrinello H."/>
            <person name="Poncet C."/>
            <person name="Belmonte E."/>
            <person name="Gautier V."/>
            <person name="Avarre J.-C."/>
            <person name="Dugue R."/>
            <person name="Gustiano R."/>
            <person name="Ha T.T.T."/>
            <person name="Campet M."/>
            <person name="Sriphairoj K."/>
            <person name="Ribolli J."/>
            <person name="de Almeida F.L."/>
            <person name="Desvignes T."/>
            <person name="Postlethwait J.H."/>
            <person name="Bucao C.F."/>
            <person name="Robinson-Rechavi M."/>
            <person name="Bobe J."/>
            <person name="Herpin A."/>
            <person name="Guiguen Y."/>
        </authorList>
    </citation>
    <scope>NUCLEOTIDE SEQUENCE [LARGE SCALE GENOMIC DNA]</scope>
    <source>
        <strain evidence="1">YG-Dec2019</strain>
    </source>
</reference>
<protein>
    <submittedName>
        <fullName evidence="1">Uncharacterized protein</fullName>
    </submittedName>
</protein>
<proteinExistence type="predicted"/>